<gene>
    <name evidence="1" type="ORF">E5331_00220</name>
</gene>
<dbReference type="EMBL" id="SRYB01000001">
    <property type="protein sequence ID" value="TGY80837.1"/>
    <property type="molecule type" value="Genomic_DNA"/>
</dbReference>
<comment type="caution">
    <text evidence="1">The sequence shown here is derived from an EMBL/GenBank/DDBJ whole genome shotgun (WGS) entry which is preliminary data.</text>
</comment>
<protein>
    <submittedName>
        <fullName evidence="1">Fimbrillin family protein</fullName>
    </submittedName>
</protein>
<keyword evidence="2" id="KW-1185">Reference proteome</keyword>
<organism evidence="1 2">
    <name type="scientific">Lepagella muris</name>
    <dbReference type="NCBI Taxonomy" id="3032870"/>
    <lineage>
        <taxon>Bacteria</taxon>
        <taxon>Pseudomonadati</taxon>
        <taxon>Bacteroidota</taxon>
        <taxon>Bacteroidia</taxon>
        <taxon>Bacteroidales</taxon>
        <taxon>Muribaculaceae</taxon>
        <taxon>Lepagella</taxon>
    </lineage>
</organism>
<proteinExistence type="predicted"/>
<accession>A0AC61RKL0</accession>
<dbReference type="Proteomes" id="UP000306319">
    <property type="component" value="Unassembled WGS sequence"/>
</dbReference>
<name>A0AC61RKL0_9BACT</name>
<reference evidence="1" key="1">
    <citation type="submission" date="2019-04" db="EMBL/GenBank/DDBJ databases">
        <title>Microbes associate with the intestines of laboratory mice.</title>
        <authorList>
            <person name="Navarre W."/>
            <person name="Wong E."/>
            <person name="Huang K."/>
            <person name="Tropini C."/>
            <person name="Ng K."/>
            <person name="Yu B."/>
        </authorList>
    </citation>
    <scope>NUCLEOTIDE SEQUENCE</scope>
    <source>
        <strain evidence="1">NM04_E33</strain>
    </source>
</reference>
<sequence length="365" mass="39506">MQKSIIYLTDRIIKWLPSALAIAAELSLGSCSQEYQGEGPSGVITFDAYLRGNSTTRASVIDVEKLKLTGYGVFAFDTGQQGFNPEAAGGHVPNFMYNQLVEWLSSADSPANGTWTYSPETSWTGNNISFFAYAPYAGSFGETFGITSLSGKKETGDPKLSFKMSADLLRQTDLLYADAANTIDLMSGTVQFNFNHALSRISFLQPKTEGLDPNTTITITGLTLQSPQFAISGTLNLRTGVWGDLVTNQSNASEEISYHLDANGFMTGSGDNSSTSHNNFLMIIPSGPTDCMITVTYNITTHDDLLTDGYIKTVNRCSANIPLNLKSGKAYELQLSISPKSISLSAEVADWNEDENSNWGSEIEG</sequence>
<evidence type="ECO:0000313" key="2">
    <source>
        <dbReference type="Proteomes" id="UP000306319"/>
    </source>
</evidence>
<evidence type="ECO:0000313" key="1">
    <source>
        <dbReference type="EMBL" id="TGY80837.1"/>
    </source>
</evidence>